<proteinExistence type="predicted"/>
<dbReference type="PANTHER" id="PTHR22840:SF12">
    <property type="entry name" value="WD REPEAT-CONTAINING PROTEIN 36"/>
    <property type="match status" value="1"/>
</dbReference>
<dbReference type="GO" id="GO:0034388">
    <property type="term" value="C:Pwp2p-containing subcomplex of 90S preribosome"/>
    <property type="evidence" value="ECO:0007669"/>
    <property type="project" value="TreeGrafter"/>
</dbReference>
<dbReference type="EMBL" id="JARK01001374">
    <property type="protein sequence ID" value="EYC14991.1"/>
    <property type="molecule type" value="Genomic_DNA"/>
</dbReference>
<comment type="caution">
    <text evidence="2">The sequence shown here is derived from an EMBL/GenBank/DDBJ whole genome shotgun (WGS) entry which is preliminary data.</text>
</comment>
<sequence length="144" mass="16733">MAQLKVNSCSRFFSKFHVKSFHHYRATSDVDLCEVFLSLKKMSVSAIDFQLRTLPADLLPKFFKMLTEVLKTRKDFDLVQAYLATAMKIHRSTLWRKEGDEKGADELTSVLEELSLEEERIWSQYDQVIVENAAVTQWVKNALI</sequence>
<protein>
    <recommendedName>
        <fullName evidence="1">WDR36/Utp21 C-terminal domain-containing protein</fullName>
    </recommendedName>
</protein>
<dbReference type="GO" id="GO:0006364">
    <property type="term" value="P:rRNA processing"/>
    <property type="evidence" value="ECO:0007669"/>
    <property type="project" value="InterPro"/>
</dbReference>
<dbReference type="InterPro" id="IPR007319">
    <property type="entry name" value="WDR36/Utp21_C"/>
</dbReference>
<dbReference type="GO" id="GO:0032040">
    <property type="term" value="C:small-subunit processome"/>
    <property type="evidence" value="ECO:0007669"/>
    <property type="project" value="InterPro"/>
</dbReference>
<evidence type="ECO:0000259" key="1">
    <source>
        <dbReference type="Pfam" id="PF04192"/>
    </source>
</evidence>
<reference evidence="3" key="1">
    <citation type="journal article" date="2015" name="Nat. Genet.">
        <title>The genome and transcriptome of the zoonotic hookworm Ancylostoma ceylanicum identify infection-specific gene families.</title>
        <authorList>
            <person name="Schwarz E.M."/>
            <person name="Hu Y."/>
            <person name="Antoshechkin I."/>
            <person name="Miller M.M."/>
            <person name="Sternberg P.W."/>
            <person name="Aroian R.V."/>
        </authorList>
    </citation>
    <scope>NUCLEOTIDE SEQUENCE</scope>
    <source>
        <strain evidence="3">HY135</strain>
    </source>
</reference>
<gene>
    <name evidence="2" type="primary">Acey_s0038.g3562</name>
    <name evidence="2" type="synonym">Acey-Y45F10D.7</name>
    <name evidence="2" type="ORF">Y032_0038g3562</name>
</gene>
<dbReference type="Pfam" id="PF04192">
    <property type="entry name" value="Utp21"/>
    <property type="match status" value="1"/>
</dbReference>
<feature type="domain" description="WDR36/Utp21 C-terminal" evidence="1">
    <location>
        <begin position="28"/>
        <end position="140"/>
    </location>
</feature>
<dbReference type="OrthoDB" id="10250769at2759"/>
<accession>A0A016UJC5</accession>
<dbReference type="Proteomes" id="UP000024635">
    <property type="component" value="Unassembled WGS sequence"/>
</dbReference>
<dbReference type="PANTHER" id="PTHR22840">
    <property type="entry name" value="WD REPEAT-CONTAINING PROTEIN 36"/>
    <property type="match status" value="1"/>
</dbReference>
<dbReference type="AlphaFoldDB" id="A0A016UJC5"/>
<evidence type="ECO:0000313" key="2">
    <source>
        <dbReference type="EMBL" id="EYC14991.1"/>
    </source>
</evidence>
<keyword evidence="3" id="KW-1185">Reference proteome</keyword>
<organism evidence="2 3">
    <name type="scientific">Ancylostoma ceylanicum</name>
    <dbReference type="NCBI Taxonomy" id="53326"/>
    <lineage>
        <taxon>Eukaryota</taxon>
        <taxon>Metazoa</taxon>
        <taxon>Ecdysozoa</taxon>
        <taxon>Nematoda</taxon>
        <taxon>Chromadorea</taxon>
        <taxon>Rhabditida</taxon>
        <taxon>Rhabditina</taxon>
        <taxon>Rhabditomorpha</taxon>
        <taxon>Strongyloidea</taxon>
        <taxon>Ancylostomatidae</taxon>
        <taxon>Ancylostomatinae</taxon>
        <taxon>Ancylostoma</taxon>
    </lineage>
</organism>
<name>A0A016UJC5_9BILA</name>
<evidence type="ECO:0000313" key="3">
    <source>
        <dbReference type="Proteomes" id="UP000024635"/>
    </source>
</evidence>